<dbReference type="InterPro" id="IPR029063">
    <property type="entry name" value="SAM-dependent_MTases_sf"/>
</dbReference>
<name>A0A449C0S9_PLAVN</name>
<feature type="signal peptide" evidence="5">
    <location>
        <begin position="1"/>
        <end position="18"/>
    </location>
</feature>
<dbReference type="AlphaFoldDB" id="A0A449C0S9"/>
<organism evidence="6 7">
    <name type="scientific">Plasmodium vinckei vinckei</name>
    <dbReference type="NCBI Taxonomy" id="54757"/>
    <lineage>
        <taxon>Eukaryota</taxon>
        <taxon>Sar</taxon>
        <taxon>Alveolata</taxon>
        <taxon>Apicomplexa</taxon>
        <taxon>Aconoidasida</taxon>
        <taxon>Haemosporida</taxon>
        <taxon>Plasmodiidae</taxon>
        <taxon>Plasmodium</taxon>
        <taxon>Plasmodium (Vinckeia)</taxon>
    </lineage>
</organism>
<dbReference type="Pfam" id="PF01795">
    <property type="entry name" value="Methyltransf_5"/>
    <property type="match status" value="2"/>
</dbReference>
<dbReference type="SUPFAM" id="SSF53335">
    <property type="entry name" value="S-adenosyl-L-methionine-dependent methyltransferases"/>
    <property type="match status" value="1"/>
</dbReference>
<dbReference type="GO" id="GO:0071424">
    <property type="term" value="F:rRNA (cytosine-N4-)-methyltransferase activity"/>
    <property type="evidence" value="ECO:0007669"/>
    <property type="project" value="TreeGrafter"/>
</dbReference>
<reference evidence="6 7" key="1">
    <citation type="submission" date="2019-01" db="EMBL/GenBank/DDBJ databases">
        <authorList>
            <person name="Ramaprasad A."/>
        </authorList>
    </citation>
    <scope>NUCLEOTIDE SEQUENCE [LARGE SCALE GENOMIC DNA]</scope>
</reference>
<dbReference type="InterPro" id="IPR002903">
    <property type="entry name" value="RsmH"/>
</dbReference>
<dbReference type="GeneID" id="19959022"/>
<keyword evidence="4" id="KW-0949">S-adenosyl-L-methionine</keyword>
<dbReference type="RefSeq" id="XP_008622720.1">
    <property type="nucleotide sequence ID" value="XM_008624498.2"/>
</dbReference>
<dbReference type="Gene3D" id="3.40.50.150">
    <property type="entry name" value="Vaccinia Virus protein VP39"/>
    <property type="match status" value="2"/>
</dbReference>
<dbReference type="OrthoDB" id="439808at2759"/>
<dbReference type="GO" id="GO:0070475">
    <property type="term" value="P:rRNA base methylation"/>
    <property type="evidence" value="ECO:0007669"/>
    <property type="project" value="TreeGrafter"/>
</dbReference>
<dbReference type="InterPro" id="IPR023397">
    <property type="entry name" value="SAM-dep_MeTrfase_MraW_recog"/>
</dbReference>
<protein>
    <submittedName>
        <fullName evidence="6">S-adenosyl-methyltransferase, putative</fullName>
    </submittedName>
</protein>
<dbReference type="VEuPathDB" id="PlasmoDB:PVVCY_1405350"/>
<keyword evidence="3 6" id="KW-0808">Transferase</keyword>
<evidence type="ECO:0000256" key="4">
    <source>
        <dbReference type="ARBA" id="ARBA00022691"/>
    </source>
</evidence>
<dbReference type="KEGG" id="pvv:PVVCY_1405350"/>
<dbReference type="PANTHER" id="PTHR11265">
    <property type="entry name" value="S-ADENOSYL-METHYLTRANSFERASE MRAW"/>
    <property type="match status" value="1"/>
</dbReference>
<comment type="similarity">
    <text evidence="1">Belongs to the methyltransferase superfamily. RsmH family.</text>
</comment>
<evidence type="ECO:0000256" key="5">
    <source>
        <dbReference type="SAM" id="SignalP"/>
    </source>
</evidence>
<accession>A0A449C0S9</accession>
<gene>
    <name evidence="6" type="ORF">PVVCY_1405350</name>
</gene>
<dbReference type="EMBL" id="LR215070">
    <property type="protein sequence ID" value="VEV59290.1"/>
    <property type="molecule type" value="Genomic_DNA"/>
</dbReference>
<dbReference type="HAMAP" id="MF_01007">
    <property type="entry name" value="16SrRNA_methyltr_H"/>
    <property type="match status" value="1"/>
</dbReference>
<evidence type="ECO:0000256" key="3">
    <source>
        <dbReference type="ARBA" id="ARBA00022679"/>
    </source>
</evidence>
<proteinExistence type="inferred from homology"/>
<evidence type="ECO:0000313" key="6">
    <source>
        <dbReference type="EMBL" id="VEV59290.1"/>
    </source>
</evidence>
<dbReference type="Proteomes" id="UP000290582">
    <property type="component" value="Chromosome PVVCY_14"/>
</dbReference>
<evidence type="ECO:0000313" key="7">
    <source>
        <dbReference type="Proteomes" id="UP000290582"/>
    </source>
</evidence>
<dbReference type="SUPFAM" id="SSF81799">
    <property type="entry name" value="Putative methyltransferase TM0872, insert domain"/>
    <property type="match status" value="1"/>
</dbReference>
<dbReference type="PANTHER" id="PTHR11265:SF0">
    <property type="entry name" value="12S RRNA N4-METHYLCYTIDINE METHYLTRANSFERASE"/>
    <property type="match status" value="1"/>
</dbReference>
<evidence type="ECO:0000256" key="2">
    <source>
        <dbReference type="ARBA" id="ARBA00022603"/>
    </source>
</evidence>
<evidence type="ECO:0000256" key="1">
    <source>
        <dbReference type="ARBA" id="ARBA00010396"/>
    </source>
</evidence>
<sequence length="453" mass="53296">MSKILLILFLIFIDLKKCFKINNLNNAQLWGKIVYSPQCNNVFKKEKIKKKENYIYNYSLKEKEINQDETNIFDNSYIYHTPVLLNEVIQVLDTSLLGRQNDKTVSNLNTDKDEIPLDRINTLVGSDKQKLCDNMNYDQSILLDKQNEYLIDATLGGGGHTLEILNKFPKLKVISIDKDIEAIYYNKYKLKSYINNNRLKLIHGNYKDILFLLNYYSLPLFNSYSAILVDLGVSTHQLKSSKRGFSYKYNNILDMNMNKYTEKEYVENYINKEFKQDNEIKELYMTSEIEDCKKIHNILNTYNLKKLKYIIQKFGEEKKAFKIAKKIIEWRKQNGKIVTTFDLKNIILSTCKNNYKSNNKVLSRVFQSFRIYINNELLSLKNLLLSSYKILKQGGVLIIISYHSLENKYIDLFVSSKTKLWKQINTHPIVPTDQEIKLNKSSRSAKMFVFEKV</sequence>
<feature type="chain" id="PRO_5018977821" evidence="5">
    <location>
        <begin position="19"/>
        <end position="453"/>
    </location>
</feature>
<keyword evidence="5" id="KW-0732">Signal</keyword>
<keyword evidence="2 6" id="KW-0489">Methyltransferase</keyword>